<dbReference type="EMBL" id="JBHSRS010000074">
    <property type="protein sequence ID" value="MFC6282263.1"/>
    <property type="molecule type" value="Genomic_DNA"/>
</dbReference>
<keyword evidence="2 3" id="KW-0378">Hydrolase</keyword>
<comment type="caution">
    <text evidence="3">The sequence shown here is derived from an EMBL/GenBank/DDBJ whole genome shotgun (WGS) entry which is preliminary data.</text>
</comment>
<dbReference type="Proteomes" id="UP001596270">
    <property type="component" value="Unassembled WGS sequence"/>
</dbReference>
<dbReference type="PANTHER" id="PTHR31793">
    <property type="entry name" value="4-HYDROXYBENZOYL-COA THIOESTERASE FAMILY MEMBER"/>
    <property type="match status" value="1"/>
</dbReference>
<protein>
    <submittedName>
        <fullName evidence="3">Acyl-CoA thioesterase</fullName>
        <ecNumber evidence="3">3.1.2.-</ecNumber>
    </submittedName>
</protein>
<proteinExistence type="inferred from homology"/>
<organism evidence="3 4">
    <name type="scientific">Polaromonas aquatica</name>
    <dbReference type="NCBI Taxonomy" id="332657"/>
    <lineage>
        <taxon>Bacteria</taxon>
        <taxon>Pseudomonadati</taxon>
        <taxon>Pseudomonadota</taxon>
        <taxon>Betaproteobacteria</taxon>
        <taxon>Burkholderiales</taxon>
        <taxon>Comamonadaceae</taxon>
        <taxon>Polaromonas</taxon>
    </lineage>
</organism>
<evidence type="ECO:0000313" key="3">
    <source>
        <dbReference type="EMBL" id="MFC6282263.1"/>
    </source>
</evidence>
<dbReference type="InterPro" id="IPR029069">
    <property type="entry name" value="HotDog_dom_sf"/>
</dbReference>
<dbReference type="SUPFAM" id="SSF54637">
    <property type="entry name" value="Thioesterase/thiol ester dehydrase-isomerase"/>
    <property type="match status" value="1"/>
</dbReference>
<reference evidence="4" key="1">
    <citation type="journal article" date="2019" name="Int. J. Syst. Evol. Microbiol.">
        <title>The Global Catalogue of Microorganisms (GCM) 10K type strain sequencing project: providing services to taxonomists for standard genome sequencing and annotation.</title>
        <authorList>
            <consortium name="The Broad Institute Genomics Platform"/>
            <consortium name="The Broad Institute Genome Sequencing Center for Infectious Disease"/>
            <person name="Wu L."/>
            <person name="Ma J."/>
        </authorList>
    </citation>
    <scope>NUCLEOTIDE SEQUENCE [LARGE SCALE GENOMIC DNA]</scope>
    <source>
        <strain evidence="4">CCUG 39402</strain>
    </source>
</reference>
<evidence type="ECO:0000256" key="1">
    <source>
        <dbReference type="ARBA" id="ARBA00005953"/>
    </source>
</evidence>
<dbReference type="CDD" id="cd00586">
    <property type="entry name" value="4HBT"/>
    <property type="match status" value="1"/>
</dbReference>
<dbReference type="Gene3D" id="3.10.129.10">
    <property type="entry name" value="Hotdog Thioesterase"/>
    <property type="match status" value="1"/>
</dbReference>
<accession>A0ABW1TZU7</accession>
<dbReference type="RefSeq" id="WP_371438296.1">
    <property type="nucleotide sequence ID" value="NZ_JBHSRS010000074.1"/>
</dbReference>
<comment type="similarity">
    <text evidence="1">Belongs to the 4-hydroxybenzoyl-CoA thioesterase family.</text>
</comment>
<dbReference type="PANTHER" id="PTHR31793:SF27">
    <property type="entry name" value="NOVEL THIOESTERASE SUPERFAMILY DOMAIN AND SAPOSIN A-TYPE DOMAIN CONTAINING PROTEIN (0610012H03RIK)"/>
    <property type="match status" value="1"/>
</dbReference>
<dbReference type="InterPro" id="IPR050563">
    <property type="entry name" value="4-hydroxybenzoyl-CoA_TE"/>
</dbReference>
<gene>
    <name evidence="3" type="ORF">ACFQND_13625</name>
</gene>
<dbReference type="GO" id="GO:0016787">
    <property type="term" value="F:hydrolase activity"/>
    <property type="evidence" value="ECO:0007669"/>
    <property type="project" value="UniProtKB-KW"/>
</dbReference>
<keyword evidence="4" id="KW-1185">Reference proteome</keyword>
<evidence type="ECO:0000256" key="2">
    <source>
        <dbReference type="ARBA" id="ARBA00022801"/>
    </source>
</evidence>
<name>A0ABW1TZU7_9BURK</name>
<dbReference type="Pfam" id="PF13279">
    <property type="entry name" value="4HBT_2"/>
    <property type="match status" value="1"/>
</dbReference>
<dbReference type="EC" id="3.1.2.-" evidence="3"/>
<evidence type="ECO:0000313" key="4">
    <source>
        <dbReference type="Proteomes" id="UP001596270"/>
    </source>
</evidence>
<sequence length="147" mass="16781">MIFSTPKQIRFHHCDPAGIVFYPQFFYLLHEAQEDFLAHIGFPQHRLIQRGFGVPIVDLKTEFVGMCRYGDEITISLSLSRLGNSSLGMQYELHAPEQRHGEGRVLKLKAASVLVYSELPHGKPARIPDDLRQALQPYLQNHSQETP</sequence>